<proteinExistence type="predicted"/>
<dbReference type="Proteomes" id="UP000291483">
    <property type="component" value="Unassembled WGS sequence"/>
</dbReference>
<dbReference type="SUPFAM" id="SSF47413">
    <property type="entry name" value="lambda repressor-like DNA-binding domains"/>
    <property type="match status" value="1"/>
</dbReference>
<dbReference type="EMBL" id="SHLC01000001">
    <property type="protein sequence ID" value="RZU64891.1"/>
    <property type="molecule type" value="Genomic_DNA"/>
</dbReference>
<evidence type="ECO:0000313" key="2">
    <source>
        <dbReference type="EMBL" id="RZU64891.1"/>
    </source>
</evidence>
<comment type="caution">
    <text evidence="2">The sequence shown here is derived from an EMBL/GenBank/DDBJ whole genome shotgun (WGS) entry which is preliminary data.</text>
</comment>
<gene>
    <name evidence="2" type="ORF">EV379_1202</name>
</gene>
<dbReference type="AlphaFoldDB" id="A0A4Q8ALG4"/>
<evidence type="ECO:0000313" key="3">
    <source>
        <dbReference type="Proteomes" id="UP000291483"/>
    </source>
</evidence>
<accession>A0A4Q8ALG4</accession>
<dbReference type="Pfam" id="PF01381">
    <property type="entry name" value="HTH_3"/>
    <property type="match status" value="1"/>
</dbReference>
<dbReference type="GO" id="GO:0003677">
    <property type="term" value="F:DNA binding"/>
    <property type="evidence" value="ECO:0007669"/>
    <property type="project" value="InterPro"/>
</dbReference>
<name>A0A4Q8ALG4_9MICO</name>
<dbReference type="InterPro" id="IPR010982">
    <property type="entry name" value="Lambda_DNA-bd_dom_sf"/>
</dbReference>
<evidence type="ECO:0000259" key="1">
    <source>
        <dbReference type="Pfam" id="PF01381"/>
    </source>
</evidence>
<feature type="domain" description="HTH cro/C1-type" evidence="1">
    <location>
        <begin position="12"/>
        <end position="62"/>
    </location>
</feature>
<organism evidence="2 3">
    <name type="scientific">Microterricola gilva</name>
    <dbReference type="NCBI Taxonomy" id="393267"/>
    <lineage>
        <taxon>Bacteria</taxon>
        <taxon>Bacillati</taxon>
        <taxon>Actinomycetota</taxon>
        <taxon>Actinomycetes</taxon>
        <taxon>Micrococcales</taxon>
        <taxon>Microbacteriaceae</taxon>
        <taxon>Microterricola</taxon>
    </lineage>
</organism>
<protein>
    <submittedName>
        <fullName evidence="2">Helix-turn-helix protein</fullName>
    </submittedName>
</protein>
<dbReference type="CDD" id="cd00093">
    <property type="entry name" value="HTH_XRE"/>
    <property type="match status" value="1"/>
</dbReference>
<reference evidence="2 3" key="1">
    <citation type="submission" date="2019-02" db="EMBL/GenBank/DDBJ databases">
        <title>Sequencing the genomes of 1000 actinobacteria strains.</title>
        <authorList>
            <person name="Klenk H.-P."/>
        </authorList>
    </citation>
    <scope>NUCLEOTIDE SEQUENCE [LARGE SCALE GENOMIC DNA]</scope>
    <source>
        <strain evidence="2 3">DSM 18319</strain>
    </source>
</reference>
<keyword evidence="3" id="KW-1185">Reference proteome</keyword>
<sequence>MQTLVINEENVARVRGGRTVKDFAAELDMDASTVSRLVRKIAEPGPRVIAAFLVTYPYPFDHFFRVTDVES</sequence>
<dbReference type="InterPro" id="IPR001387">
    <property type="entry name" value="Cro/C1-type_HTH"/>
</dbReference>